<sequence>MNFFILISYILVGYSATAEYPTFKSPHTIRGTAQGTTYDIKYYASDQVISKSEVDSIFRVIDESMSLYKPNSLINQFNSRDVKGVKLDAHMYNVVKASFQYYKMTKGYFDITIFPLLKLWGFGPEGFRFNPSESQIDSVRKTVGLDKIKLRKDYLKKRDKYVSIDLNGIAQGYTVDVLSQFIKSRGVDSFIVEVGGEIYAHGIKPSGERYKIEIQRPYSQQIAPYRLELQNKAITTSGSYEKFRILEGNRISHHIDPHTGRPLMNNTLSVTIIANTAMEADALDNYLMYLEPSAAINFIEKKTDCEAYIIYSENNTLKELQSSGFNNYIY</sequence>
<keyword evidence="4 11" id="KW-0285">Flavoprotein</keyword>
<dbReference type="EMBL" id="JADEYP010000007">
    <property type="protein sequence ID" value="MCA5004596.1"/>
    <property type="molecule type" value="Genomic_DNA"/>
</dbReference>
<evidence type="ECO:0000256" key="5">
    <source>
        <dbReference type="ARBA" id="ARBA00022679"/>
    </source>
</evidence>
<comment type="similarity">
    <text evidence="11">Belongs to the ApbE family.</text>
</comment>
<evidence type="ECO:0000256" key="9">
    <source>
        <dbReference type="ARBA" id="ARBA00031306"/>
    </source>
</evidence>
<comment type="catalytic activity">
    <reaction evidence="10 11">
        <text>L-threonyl-[protein] + FAD = FMN-L-threonyl-[protein] + AMP + H(+)</text>
        <dbReference type="Rhea" id="RHEA:36847"/>
        <dbReference type="Rhea" id="RHEA-COMP:11060"/>
        <dbReference type="Rhea" id="RHEA-COMP:11061"/>
        <dbReference type="ChEBI" id="CHEBI:15378"/>
        <dbReference type="ChEBI" id="CHEBI:30013"/>
        <dbReference type="ChEBI" id="CHEBI:57692"/>
        <dbReference type="ChEBI" id="CHEBI:74257"/>
        <dbReference type="ChEBI" id="CHEBI:456215"/>
        <dbReference type="EC" id="2.7.1.180"/>
    </reaction>
</comment>
<reference evidence="12" key="1">
    <citation type="submission" date="2020-10" db="EMBL/GenBank/DDBJ databases">
        <authorList>
            <person name="Lu T."/>
            <person name="Wang Q."/>
            <person name="Han X."/>
        </authorList>
    </citation>
    <scope>NUCLEOTIDE SEQUENCE</scope>
    <source>
        <strain evidence="12">WQ 366</strain>
    </source>
</reference>
<evidence type="ECO:0000256" key="8">
    <source>
        <dbReference type="ARBA" id="ARBA00022842"/>
    </source>
</evidence>
<evidence type="ECO:0000256" key="7">
    <source>
        <dbReference type="ARBA" id="ARBA00022827"/>
    </source>
</evidence>
<dbReference type="RefSeq" id="WP_225551982.1">
    <property type="nucleotide sequence ID" value="NZ_JADEYP010000007.1"/>
</dbReference>
<dbReference type="InterPro" id="IPR024932">
    <property type="entry name" value="ApbE"/>
</dbReference>
<dbReference type="PANTHER" id="PTHR30040:SF2">
    <property type="entry name" value="FAD:PROTEIN FMN TRANSFERASE"/>
    <property type="match status" value="1"/>
</dbReference>
<keyword evidence="8 11" id="KW-0460">Magnesium</keyword>
<comment type="caution">
    <text evidence="12">The sequence shown here is derived from an EMBL/GenBank/DDBJ whole genome shotgun (WGS) entry which is preliminary data.</text>
</comment>
<evidence type="ECO:0000256" key="10">
    <source>
        <dbReference type="ARBA" id="ARBA00048540"/>
    </source>
</evidence>
<dbReference type="SUPFAM" id="SSF143631">
    <property type="entry name" value="ApbE-like"/>
    <property type="match status" value="1"/>
</dbReference>
<evidence type="ECO:0000313" key="13">
    <source>
        <dbReference type="Proteomes" id="UP001165302"/>
    </source>
</evidence>
<evidence type="ECO:0000313" key="12">
    <source>
        <dbReference type="EMBL" id="MCA5004596.1"/>
    </source>
</evidence>
<accession>A0ABS7Z358</accession>
<dbReference type="InterPro" id="IPR003374">
    <property type="entry name" value="ApbE-like_sf"/>
</dbReference>
<evidence type="ECO:0000256" key="4">
    <source>
        <dbReference type="ARBA" id="ARBA00022630"/>
    </source>
</evidence>
<keyword evidence="5 11" id="KW-0808">Transferase</keyword>
<organism evidence="12 13">
    <name type="scientific">Sphingobacterium bovistauri</name>
    <dbReference type="NCBI Taxonomy" id="2781959"/>
    <lineage>
        <taxon>Bacteria</taxon>
        <taxon>Pseudomonadati</taxon>
        <taxon>Bacteroidota</taxon>
        <taxon>Sphingobacteriia</taxon>
        <taxon>Sphingobacteriales</taxon>
        <taxon>Sphingobacteriaceae</taxon>
        <taxon>Sphingobacterium</taxon>
    </lineage>
</organism>
<evidence type="ECO:0000256" key="3">
    <source>
        <dbReference type="ARBA" id="ARBA00016337"/>
    </source>
</evidence>
<evidence type="ECO:0000256" key="1">
    <source>
        <dbReference type="ARBA" id="ARBA00001946"/>
    </source>
</evidence>
<gene>
    <name evidence="12" type="ORF">IPZ78_05435</name>
</gene>
<dbReference type="PIRSF" id="PIRSF006268">
    <property type="entry name" value="ApbE"/>
    <property type="match status" value="1"/>
</dbReference>
<proteinExistence type="inferred from homology"/>
<protein>
    <recommendedName>
        <fullName evidence="3 11">FAD:protein FMN transferase</fullName>
        <ecNumber evidence="2 11">2.7.1.180</ecNumber>
    </recommendedName>
    <alternativeName>
        <fullName evidence="9 11">Flavin transferase</fullName>
    </alternativeName>
</protein>
<name>A0ABS7Z358_9SPHI</name>
<evidence type="ECO:0000256" key="11">
    <source>
        <dbReference type="PIRNR" id="PIRNR006268"/>
    </source>
</evidence>
<dbReference type="EC" id="2.7.1.180" evidence="2 11"/>
<dbReference type="Pfam" id="PF02424">
    <property type="entry name" value="ApbE"/>
    <property type="match status" value="1"/>
</dbReference>
<evidence type="ECO:0000256" key="6">
    <source>
        <dbReference type="ARBA" id="ARBA00022723"/>
    </source>
</evidence>
<dbReference type="Proteomes" id="UP001165302">
    <property type="component" value="Unassembled WGS sequence"/>
</dbReference>
<keyword evidence="7 11" id="KW-0274">FAD</keyword>
<dbReference type="Gene3D" id="3.10.520.10">
    <property type="entry name" value="ApbE-like domains"/>
    <property type="match status" value="1"/>
</dbReference>
<keyword evidence="6 11" id="KW-0479">Metal-binding</keyword>
<evidence type="ECO:0000256" key="2">
    <source>
        <dbReference type="ARBA" id="ARBA00011955"/>
    </source>
</evidence>
<dbReference type="PANTHER" id="PTHR30040">
    <property type="entry name" value="THIAMINE BIOSYNTHESIS LIPOPROTEIN APBE"/>
    <property type="match status" value="1"/>
</dbReference>
<comment type="cofactor">
    <cofactor evidence="1">
        <name>Mg(2+)</name>
        <dbReference type="ChEBI" id="CHEBI:18420"/>
    </cofactor>
</comment>
<keyword evidence="13" id="KW-1185">Reference proteome</keyword>
<dbReference type="GO" id="GO:0016740">
    <property type="term" value="F:transferase activity"/>
    <property type="evidence" value="ECO:0007669"/>
    <property type="project" value="UniProtKB-KW"/>
</dbReference>